<reference evidence="3" key="2">
    <citation type="submission" date="2024-04" db="EMBL/GenBank/DDBJ databases">
        <authorList>
            <person name="Chen Y."/>
            <person name="Shah S."/>
            <person name="Dougan E. K."/>
            <person name="Thang M."/>
            <person name="Chan C."/>
        </authorList>
    </citation>
    <scope>NUCLEOTIDE SEQUENCE [LARGE SCALE GENOMIC DNA]</scope>
</reference>
<dbReference type="EMBL" id="CAMXCT020002979">
    <property type="protein sequence ID" value="CAL1155054.1"/>
    <property type="molecule type" value="Genomic_DNA"/>
</dbReference>
<dbReference type="EMBL" id="CAMXCT010002979">
    <property type="protein sequence ID" value="CAI4001679.1"/>
    <property type="molecule type" value="Genomic_DNA"/>
</dbReference>
<evidence type="ECO:0000313" key="3">
    <source>
        <dbReference type="EMBL" id="CAL1155054.1"/>
    </source>
</evidence>
<gene>
    <name evidence="2" type="ORF">C1SCF055_LOCUS27703</name>
</gene>
<dbReference type="PANTHER" id="PTHR47027">
    <property type="entry name" value="REVERSE TRANSCRIPTASE DOMAIN-CONTAINING PROTEIN"/>
    <property type="match status" value="1"/>
</dbReference>
<sequence length="1258" mass="142116">MYGSQSLQIFGRIMDRHQLTSAVLFLDLTTAFHRLIREWVSGIHVPEDLAQVLHSLEEEGVPIDEMCQRLQLPHLLEQLDAPPFLCQLLQDIHAGTWMTIGRRGKIINTKRGTRPGSPLADCVFHILMADILHHLQAWIDHQDEYQDEYQGILQQLDVHGGFVAWADDLAIPWATRTAAEMPAALRKILHLVTSLFLSKGFILNLDKGKTSAVVTFRGPQAPQLRQAFQLGPKPGDAIDFEGRQIFLHYVPVYKHLGTIFASDHSLDAEICQRIGLANAAFGQIARPILCNRHLPEKVRTQLFQTLIGTKLFFGLGAWITPSFRQMAKIRAFLLRLLRRVLRLTPDEVMTTPAAEIFRRAGQPDPRLRLATDRLLYAQRLWAHGPAELHHLIHREAAICATSWLQGLLTDLAWMQKLETDEGITPAIKCDDLTELFDYWQSDTQRWPQRVKAAFRRHVLQETMMHKMHRLHTQFIDILKTQADLSNVTPMPSKDAREFSCFCGRIFCTPQGLAAHRRLQHNIGSLEKHLIDGATCPCCLKFLWTRQRLYQHLSYIPRQTKVNQCFQTLQKQGFNVLDEIALPTNARPHGLHRVEAVQALGPRPLFQNRAGQELQQTRCRLERCEEALVVKDAPEQADQAMEAFHARLTEVTSQWFSDFQANGFDPESIRALPDSWLDLAADQDPRFGDWLETVYIAWGEHCLSEVIATFIDGEAEKLVEEAFTEMIYDFPRMQVMMEITFLRQKVRRLEAEQSLAFPHRQVKIGSANVAERTATALEIQSLFQDQSQWLQQIRMINFDTLPGSATIPAQVELVTNLPIFLVVHLFSGRRRGTDLHACLEAFATEMGFRVQILSLDTAVSGFYGNLQLEHPTWKHLLHLYRAGRVAATMVGSPCETFSAARHHQPTEAPASAMGKWPRPLRSALRFFGLDGLTPRELRQTCQGSEFFLQGMVVAAWSVCYGGIFLSEHPWTPEDPLKVSIWTSPWVELLLKLPQASLHRVCQWRWGAEVSKPTGILAINCPRFASSMYKRQLPDVQKPQQTAIGLDSSTGMFRTAVLKEYPAAFSKALAGALADQLVTASRRRTFRVGPLAHHATETWLKEALLDCTAIRANAQRRAFLGVAGVLCAFCMRPDTAAVPRLKAWAKLAELCDQQGPTEVLRSKGVALVPRAFEEMRFGDLRAERTPVHLPFQEPFSSLPLLGQDESLRDVLTEYLGDEVELESAMVIKVGPGANAQSAHMDTEDPGSLSVHVPLQPLHKG</sequence>
<name>A0A9P1D1I9_9DINO</name>
<proteinExistence type="predicted"/>
<comment type="caution">
    <text evidence="2">The sequence shown here is derived from an EMBL/GenBank/DDBJ whole genome shotgun (WGS) entry which is preliminary data.</text>
</comment>
<dbReference type="EMBL" id="CAMXCT030002979">
    <property type="protein sequence ID" value="CAL4788991.1"/>
    <property type="molecule type" value="Genomic_DNA"/>
</dbReference>
<protein>
    <submittedName>
        <fullName evidence="2">Uncharacterized protein</fullName>
    </submittedName>
</protein>
<dbReference type="PANTHER" id="PTHR47027:SF20">
    <property type="entry name" value="REVERSE TRANSCRIPTASE-LIKE PROTEIN WITH RNA-DIRECTED DNA POLYMERASE DOMAIN"/>
    <property type="match status" value="1"/>
</dbReference>
<feature type="region of interest" description="Disordered" evidence="1">
    <location>
        <begin position="1233"/>
        <end position="1258"/>
    </location>
</feature>
<dbReference type="AlphaFoldDB" id="A0A9P1D1I9"/>
<accession>A0A9P1D1I9</accession>
<dbReference type="Proteomes" id="UP001152797">
    <property type="component" value="Unassembled WGS sequence"/>
</dbReference>
<evidence type="ECO:0000256" key="1">
    <source>
        <dbReference type="SAM" id="MobiDB-lite"/>
    </source>
</evidence>
<evidence type="ECO:0000313" key="4">
    <source>
        <dbReference type="Proteomes" id="UP001152797"/>
    </source>
</evidence>
<evidence type="ECO:0000313" key="2">
    <source>
        <dbReference type="EMBL" id="CAI4001679.1"/>
    </source>
</evidence>
<keyword evidence="4" id="KW-1185">Reference proteome</keyword>
<reference evidence="2" key="1">
    <citation type="submission" date="2022-10" db="EMBL/GenBank/DDBJ databases">
        <authorList>
            <person name="Chen Y."/>
            <person name="Dougan E. K."/>
            <person name="Chan C."/>
            <person name="Rhodes N."/>
            <person name="Thang M."/>
        </authorList>
    </citation>
    <scope>NUCLEOTIDE SEQUENCE</scope>
</reference>
<organism evidence="2">
    <name type="scientific">Cladocopium goreaui</name>
    <dbReference type="NCBI Taxonomy" id="2562237"/>
    <lineage>
        <taxon>Eukaryota</taxon>
        <taxon>Sar</taxon>
        <taxon>Alveolata</taxon>
        <taxon>Dinophyceae</taxon>
        <taxon>Suessiales</taxon>
        <taxon>Symbiodiniaceae</taxon>
        <taxon>Cladocopium</taxon>
    </lineage>
</organism>